<gene>
    <name evidence="2" type="ORF">ADICYQ_3082</name>
</gene>
<dbReference type="InterPro" id="IPR051608">
    <property type="entry name" value="RQC_Subunit_NEMF"/>
</dbReference>
<dbReference type="GO" id="GO:0043023">
    <property type="term" value="F:ribosomal large subunit binding"/>
    <property type="evidence" value="ECO:0007669"/>
    <property type="project" value="TreeGrafter"/>
</dbReference>
<dbReference type="InterPro" id="IPR008532">
    <property type="entry name" value="NFACT_RNA-bd"/>
</dbReference>
<evidence type="ECO:0000259" key="1">
    <source>
        <dbReference type="Pfam" id="PF05670"/>
    </source>
</evidence>
<feature type="domain" description="NFACT RNA-binding" evidence="1">
    <location>
        <begin position="6"/>
        <end position="96"/>
    </location>
</feature>
<sequence>MPYKRFETEGFEIWVGKSAKANDELLRRYTWKEDIWLHAKDVAGSHVIIKTQSGMVPTKLVLERAAALAAHYSKNKTASLAAVMYTPCKYVRKVKGSLPGAVKVDREKVILVKPEGPEDI</sequence>
<dbReference type="RefSeq" id="WP_020888944.1">
    <property type="nucleotide sequence ID" value="NZ_ATNM01000110.1"/>
</dbReference>
<proteinExistence type="predicted"/>
<evidence type="ECO:0000313" key="3">
    <source>
        <dbReference type="Proteomes" id="UP000014974"/>
    </source>
</evidence>
<name>S7VCM5_9BACT</name>
<dbReference type="EMBL" id="ATNM01000110">
    <property type="protein sequence ID" value="EPR68010.1"/>
    <property type="molecule type" value="Genomic_DNA"/>
</dbReference>
<dbReference type="GO" id="GO:0000049">
    <property type="term" value="F:tRNA binding"/>
    <property type="evidence" value="ECO:0007669"/>
    <property type="project" value="TreeGrafter"/>
</dbReference>
<dbReference type="STRING" id="641524.ADICYQ_3082"/>
<dbReference type="eggNOG" id="COG1293">
    <property type="taxonomic scope" value="Bacteria"/>
</dbReference>
<reference evidence="2 3" key="1">
    <citation type="journal article" date="2013" name="Genome Announc.">
        <title>Draft Genome Sequence of Cyclobacterium qasimii Strain M12-11BT, Isolated from Arctic Marine Sediment.</title>
        <authorList>
            <person name="Shivaji S."/>
            <person name="Ara S."/>
            <person name="Singh A."/>
            <person name="Kumar Pinnaka A."/>
        </authorList>
    </citation>
    <scope>NUCLEOTIDE SEQUENCE [LARGE SCALE GENOMIC DNA]</scope>
    <source>
        <strain evidence="2 3">M12-11B</strain>
    </source>
</reference>
<comment type="caution">
    <text evidence="2">The sequence shown here is derived from an EMBL/GenBank/DDBJ whole genome shotgun (WGS) entry which is preliminary data.</text>
</comment>
<dbReference type="AlphaFoldDB" id="S7VCM5"/>
<organism evidence="2 3">
    <name type="scientific">Cyclobacterium qasimii M12-11B</name>
    <dbReference type="NCBI Taxonomy" id="641524"/>
    <lineage>
        <taxon>Bacteria</taxon>
        <taxon>Pseudomonadati</taxon>
        <taxon>Bacteroidota</taxon>
        <taxon>Cytophagia</taxon>
        <taxon>Cytophagales</taxon>
        <taxon>Cyclobacteriaceae</taxon>
        <taxon>Cyclobacterium</taxon>
    </lineage>
</organism>
<dbReference type="GO" id="GO:1990112">
    <property type="term" value="C:RQC complex"/>
    <property type="evidence" value="ECO:0007669"/>
    <property type="project" value="TreeGrafter"/>
</dbReference>
<protein>
    <submittedName>
        <fullName evidence="2">Fibronectin/fibrinogen-binding protein</fullName>
    </submittedName>
</protein>
<dbReference type="GO" id="GO:0072344">
    <property type="term" value="P:rescue of stalled ribosome"/>
    <property type="evidence" value="ECO:0007669"/>
    <property type="project" value="TreeGrafter"/>
</dbReference>
<dbReference type="Pfam" id="PF05670">
    <property type="entry name" value="NFACT-R_1"/>
    <property type="match status" value="1"/>
</dbReference>
<accession>S7VCM5</accession>
<dbReference type="PANTHER" id="PTHR15239">
    <property type="entry name" value="NUCLEAR EXPORT MEDIATOR FACTOR NEMF"/>
    <property type="match status" value="1"/>
</dbReference>
<dbReference type="Proteomes" id="UP000014974">
    <property type="component" value="Unassembled WGS sequence"/>
</dbReference>
<evidence type="ECO:0000313" key="2">
    <source>
        <dbReference type="EMBL" id="EPR68010.1"/>
    </source>
</evidence>
<dbReference type="PANTHER" id="PTHR15239:SF6">
    <property type="entry name" value="RIBOSOME QUALITY CONTROL COMPLEX SUBUNIT NEMF"/>
    <property type="match status" value="1"/>
</dbReference>